<dbReference type="RefSeq" id="WP_118943874.1">
    <property type="nucleotide sequence ID" value="NZ_CP032125.1"/>
</dbReference>
<dbReference type="KEGG" id="pamo:BAR1_15540"/>
<organism evidence="2 3">
    <name type="scientific">Profundibacter amoris</name>
    <dbReference type="NCBI Taxonomy" id="2171755"/>
    <lineage>
        <taxon>Bacteria</taxon>
        <taxon>Pseudomonadati</taxon>
        <taxon>Pseudomonadota</taxon>
        <taxon>Alphaproteobacteria</taxon>
        <taxon>Rhodobacterales</taxon>
        <taxon>Paracoccaceae</taxon>
        <taxon>Profundibacter</taxon>
    </lineage>
</organism>
<dbReference type="InterPro" id="IPR036411">
    <property type="entry name" value="TorD-like_sf"/>
</dbReference>
<proteinExistence type="predicted"/>
<keyword evidence="1" id="KW-0143">Chaperone</keyword>
<keyword evidence="3" id="KW-1185">Reference proteome</keyword>
<evidence type="ECO:0000313" key="3">
    <source>
        <dbReference type="Proteomes" id="UP000261704"/>
    </source>
</evidence>
<gene>
    <name evidence="2" type="ORF">BAR1_15540</name>
</gene>
<sequence length="203" mass="22293">MTTATMTTPDIAQEDKLRADFYDFLAALLARPPSKDLLQKTANLTGDDSELGKAIQSMARVAAVTKERAAESEFNALFIGMGRGELLPYASFYLTGFLNEKPLAALRKDMAALRIARASNVFEPEDNIASLFEMMAGMITGRFGDPVPLDRQTAYFNKHIAPWATHFFTDLEGAKNSVFYASVGAAGKAFMEIEREAFRMNAG</sequence>
<dbReference type="PANTHER" id="PTHR34227:SF1">
    <property type="entry name" value="DIMETHYL SULFOXIDE REDUCTASE CHAPERONE-RELATED"/>
    <property type="match status" value="1"/>
</dbReference>
<dbReference type="AlphaFoldDB" id="A0A347UK44"/>
<accession>A0A347UK44</accession>
<evidence type="ECO:0000313" key="2">
    <source>
        <dbReference type="EMBL" id="AXX99222.1"/>
    </source>
</evidence>
<dbReference type="SUPFAM" id="SSF89155">
    <property type="entry name" value="TorD-like"/>
    <property type="match status" value="1"/>
</dbReference>
<dbReference type="Proteomes" id="UP000261704">
    <property type="component" value="Chromosome"/>
</dbReference>
<dbReference type="OrthoDB" id="8526323at2"/>
<dbReference type="InterPro" id="IPR020945">
    <property type="entry name" value="DMSO/NO3_reduct_chaperone"/>
</dbReference>
<dbReference type="PANTHER" id="PTHR34227">
    <property type="entry name" value="CHAPERONE PROTEIN YCDY"/>
    <property type="match status" value="1"/>
</dbReference>
<dbReference type="InterPro" id="IPR050289">
    <property type="entry name" value="TorD/DmsD_chaperones"/>
</dbReference>
<dbReference type="Pfam" id="PF02613">
    <property type="entry name" value="Nitrate_red_del"/>
    <property type="match status" value="1"/>
</dbReference>
<reference evidence="2 3" key="1">
    <citation type="submission" date="2018-09" db="EMBL/GenBank/DDBJ databases">
        <title>Profundibacter amoris BAR1 gen. nov., sp. nov., a new member of the Roseobacter clade isolated at Lokis Castle Vent Field on the Arctic Mid-Oceanic Ridge.</title>
        <authorList>
            <person name="Le Moine Bauer S."/>
            <person name="Sjoeberg A.G."/>
            <person name="L'Haridon S."/>
            <person name="Stokke R."/>
            <person name="Roalkvam I."/>
            <person name="Steen I.H."/>
            <person name="Dahle H."/>
        </authorList>
    </citation>
    <scope>NUCLEOTIDE SEQUENCE [LARGE SCALE GENOMIC DNA]</scope>
    <source>
        <strain evidence="2 3">BAR1</strain>
    </source>
</reference>
<protein>
    <submittedName>
        <fullName evidence="2">Molecular chaperone TorD</fullName>
    </submittedName>
</protein>
<dbReference type="Gene3D" id="1.10.3480.10">
    <property type="entry name" value="TorD-like"/>
    <property type="match status" value="1"/>
</dbReference>
<name>A0A347UK44_9RHOB</name>
<evidence type="ECO:0000256" key="1">
    <source>
        <dbReference type="ARBA" id="ARBA00023186"/>
    </source>
</evidence>
<dbReference type="EMBL" id="CP032125">
    <property type="protein sequence ID" value="AXX99222.1"/>
    <property type="molecule type" value="Genomic_DNA"/>
</dbReference>